<dbReference type="AlphaFoldDB" id="A0A559KCA4"/>
<dbReference type="InterPro" id="IPR001119">
    <property type="entry name" value="SLH_dom"/>
</dbReference>
<evidence type="ECO:0000313" key="5">
    <source>
        <dbReference type="Proteomes" id="UP000317036"/>
    </source>
</evidence>
<accession>A0A559KCA4</accession>
<dbReference type="InterPro" id="IPR051465">
    <property type="entry name" value="Cell_Envelope_Struct_Comp"/>
</dbReference>
<keyword evidence="5" id="KW-1185">Reference proteome</keyword>
<keyword evidence="2" id="KW-0472">Membrane</keyword>
<proteinExistence type="predicted"/>
<gene>
    <name evidence="4" type="ORF">FPZ49_12065</name>
</gene>
<dbReference type="Proteomes" id="UP000317036">
    <property type="component" value="Unassembled WGS sequence"/>
</dbReference>
<dbReference type="PROSITE" id="PS51272">
    <property type="entry name" value="SLH"/>
    <property type="match status" value="3"/>
</dbReference>
<dbReference type="EMBL" id="VNJI01000012">
    <property type="protein sequence ID" value="TVY09760.1"/>
    <property type="molecule type" value="Genomic_DNA"/>
</dbReference>
<feature type="domain" description="SLH" evidence="3">
    <location>
        <begin position="38"/>
        <end position="101"/>
    </location>
</feature>
<keyword evidence="2" id="KW-0812">Transmembrane</keyword>
<reference evidence="4 5" key="1">
    <citation type="submission" date="2019-07" db="EMBL/GenBank/DDBJ databases">
        <authorList>
            <person name="Kim J."/>
        </authorList>
    </citation>
    <scope>NUCLEOTIDE SEQUENCE [LARGE SCALE GENOMIC DNA]</scope>
    <source>
        <strain evidence="4 5">JC52</strain>
    </source>
</reference>
<feature type="region of interest" description="Disordered" evidence="1">
    <location>
        <begin position="310"/>
        <end position="357"/>
    </location>
</feature>
<feature type="domain" description="SLH" evidence="3">
    <location>
        <begin position="105"/>
        <end position="174"/>
    </location>
</feature>
<dbReference type="PANTHER" id="PTHR43308:SF5">
    <property type="entry name" value="S-LAYER PROTEIN _ PEPTIDOGLYCAN ENDO-BETA-N-ACETYLGLUCOSAMINIDASE"/>
    <property type="match status" value="1"/>
</dbReference>
<evidence type="ECO:0000259" key="3">
    <source>
        <dbReference type="PROSITE" id="PS51272"/>
    </source>
</evidence>
<feature type="transmembrane region" description="Helical" evidence="2">
    <location>
        <begin position="12"/>
        <end position="30"/>
    </location>
</feature>
<evidence type="ECO:0000256" key="2">
    <source>
        <dbReference type="SAM" id="Phobius"/>
    </source>
</evidence>
<feature type="compositionally biased region" description="Gly residues" evidence="1">
    <location>
        <begin position="314"/>
        <end position="324"/>
    </location>
</feature>
<name>A0A559KCA4_9BACL</name>
<evidence type="ECO:0000313" key="4">
    <source>
        <dbReference type="EMBL" id="TVY09760.1"/>
    </source>
</evidence>
<dbReference type="Pfam" id="PF00395">
    <property type="entry name" value="SLH"/>
    <property type="match status" value="2"/>
</dbReference>
<feature type="domain" description="SLH" evidence="3">
    <location>
        <begin position="232"/>
        <end position="295"/>
    </location>
</feature>
<organism evidence="4 5">
    <name type="scientific">Paenibacillus cremeus</name>
    <dbReference type="NCBI Taxonomy" id="2163881"/>
    <lineage>
        <taxon>Bacteria</taxon>
        <taxon>Bacillati</taxon>
        <taxon>Bacillota</taxon>
        <taxon>Bacilli</taxon>
        <taxon>Bacillales</taxon>
        <taxon>Paenibacillaceae</taxon>
        <taxon>Paenibacillus</taxon>
    </lineage>
</organism>
<comment type="caution">
    <text evidence="4">The sequence shown here is derived from an EMBL/GenBank/DDBJ whole genome shotgun (WGS) entry which is preliminary data.</text>
</comment>
<evidence type="ECO:0000256" key="1">
    <source>
        <dbReference type="SAM" id="MobiDB-lite"/>
    </source>
</evidence>
<keyword evidence="2" id="KW-1133">Transmembrane helix</keyword>
<dbReference type="PANTHER" id="PTHR43308">
    <property type="entry name" value="OUTER MEMBRANE PROTEIN ALPHA-RELATED"/>
    <property type="match status" value="1"/>
</dbReference>
<sequence>MEGMQLIKRTSSICRILAMLLIVSVFFSLLPGPVTRAETRFSDVDGRYAWALRAISLMADKQVLTGYPDGRFRPDQPVNKSEWTVMVYRLFDKYRPNQTSDAQQRMAYFADVPAQHWAYQPISGIYTSDFRIGGYGVNRNGETAFRPEMQLTRLQLAQMLYAFFGNRLMDRRLSDNDACAVVSSFKDIPVKMFTDPAQYELAKADGRYTSSGLMDVESSDVFTLLALGSNGADCSLGDDELSNVQAKALASLSGSGIMTPNNDGYFRPKDAVTRAEAVTILERIYNYLKRNNWLYDYTSIDLNAAGSTASNPTGAGGAGTGSDAGGYPSTGTGGFSNNPDSDVIQPGSPEGNAADTTWSDKSTIRVRDYFDDKGVIVKDLRNYGELEAAVQPKGKKYLTVDLKSQEKVDLYIILDGRIAFVKQEELPLTLPVSTVSIVGLRSQQRNINPNAGGEMKATLSVKLLDEEPKKKK</sequence>
<protein>
    <submittedName>
        <fullName evidence="4">S-layer homology domain-containing protein</fullName>
    </submittedName>
</protein>
<dbReference type="OrthoDB" id="2382419at2"/>